<evidence type="ECO:0000313" key="5">
    <source>
        <dbReference type="Proteomes" id="UP000199093"/>
    </source>
</evidence>
<dbReference type="GO" id="GO:0003700">
    <property type="term" value="F:DNA-binding transcription factor activity"/>
    <property type="evidence" value="ECO:0007669"/>
    <property type="project" value="InterPro"/>
</dbReference>
<dbReference type="PROSITE" id="PS01124">
    <property type="entry name" value="HTH_ARAC_FAMILY_2"/>
    <property type="match status" value="1"/>
</dbReference>
<dbReference type="PANTHER" id="PTHR43130">
    <property type="entry name" value="ARAC-FAMILY TRANSCRIPTIONAL REGULATOR"/>
    <property type="match status" value="1"/>
</dbReference>
<dbReference type="Proteomes" id="UP000199093">
    <property type="component" value="Unassembled WGS sequence"/>
</dbReference>
<dbReference type="InterPro" id="IPR029062">
    <property type="entry name" value="Class_I_gatase-like"/>
</dbReference>
<dbReference type="CDD" id="cd03136">
    <property type="entry name" value="GATase1_AraC_ArgR_like"/>
    <property type="match status" value="1"/>
</dbReference>
<accession>A0A1G8KTE7</accession>
<dbReference type="Pfam" id="PF12833">
    <property type="entry name" value="HTH_18"/>
    <property type="match status" value="1"/>
</dbReference>
<dbReference type="InterPro" id="IPR009057">
    <property type="entry name" value="Homeodomain-like_sf"/>
</dbReference>
<dbReference type="InterPro" id="IPR052158">
    <property type="entry name" value="INH-QAR"/>
</dbReference>
<dbReference type="InterPro" id="IPR018060">
    <property type="entry name" value="HTH_AraC"/>
</dbReference>
<gene>
    <name evidence="4" type="ORF">SAMN04487993_100569</name>
</gene>
<dbReference type="Pfam" id="PF01965">
    <property type="entry name" value="DJ-1_PfpI"/>
    <property type="match status" value="1"/>
</dbReference>
<dbReference type="GO" id="GO:0043565">
    <property type="term" value="F:sequence-specific DNA binding"/>
    <property type="evidence" value="ECO:0007669"/>
    <property type="project" value="InterPro"/>
</dbReference>
<dbReference type="Gene3D" id="3.40.50.880">
    <property type="match status" value="1"/>
</dbReference>
<dbReference type="STRING" id="555512.SAMN04487993_100569"/>
<protein>
    <submittedName>
        <fullName evidence="4">Transcriptional regulator, AraC family with amidase-like domain</fullName>
    </submittedName>
</protein>
<dbReference type="PANTHER" id="PTHR43130:SF3">
    <property type="entry name" value="HTH-TYPE TRANSCRIPTIONAL REGULATOR RV1931C"/>
    <property type="match status" value="1"/>
</dbReference>
<evidence type="ECO:0000259" key="3">
    <source>
        <dbReference type="PROSITE" id="PS01124"/>
    </source>
</evidence>
<dbReference type="EMBL" id="FNEJ01000005">
    <property type="protein sequence ID" value="SDI46694.1"/>
    <property type="molecule type" value="Genomic_DNA"/>
</dbReference>
<dbReference type="SUPFAM" id="SSF52317">
    <property type="entry name" value="Class I glutamine amidotransferase-like"/>
    <property type="match status" value="1"/>
</dbReference>
<evidence type="ECO:0000256" key="2">
    <source>
        <dbReference type="ARBA" id="ARBA00023163"/>
    </source>
</evidence>
<dbReference type="InterPro" id="IPR002818">
    <property type="entry name" value="DJ-1/PfpI"/>
</dbReference>
<feature type="domain" description="HTH araC/xylS-type" evidence="3">
    <location>
        <begin position="217"/>
        <end position="315"/>
    </location>
</feature>
<proteinExistence type="predicted"/>
<dbReference type="OrthoDB" id="9793400at2"/>
<evidence type="ECO:0000313" key="4">
    <source>
        <dbReference type="EMBL" id="SDI46694.1"/>
    </source>
</evidence>
<keyword evidence="2" id="KW-0804">Transcription</keyword>
<sequence length="317" mass="35295">MTATQHFVFALVDDFTHIAFACGVDPLRIVNLISGKPLYRWSYASLDGQTARSSDDTHIQTHHRFDALPECDRLFLLSGINMQSKDHGDLLAAVRRKLRLSGSRIGALCSGSWIVAKGGFLDGQKAAIHWDYHDSFMKQFPDVTLVRNVFVTDERHITASGGTATADLMLHLIARDHGLDLSVAVADQMVYNAVRESTVAQKVSLQSRNGMRNSHLSAAIASMAGRMDDPWPTSAIAREPGISTRQLERLFGKCLNTSPKKYYIEMRLERARNLLLQTEMSVIDVAMACGFDSAGHFSRTYRTAYGVTQMTQRTRRA</sequence>
<dbReference type="RefSeq" id="WP_089845332.1">
    <property type="nucleotide sequence ID" value="NZ_FNEJ01000005.1"/>
</dbReference>
<dbReference type="AlphaFoldDB" id="A0A1G8KTE7"/>
<evidence type="ECO:0000256" key="1">
    <source>
        <dbReference type="ARBA" id="ARBA00023015"/>
    </source>
</evidence>
<reference evidence="4 5" key="1">
    <citation type="submission" date="2016-10" db="EMBL/GenBank/DDBJ databases">
        <authorList>
            <person name="de Groot N.N."/>
        </authorList>
    </citation>
    <scope>NUCLEOTIDE SEQUENCE [LARGE SCALE GENOMIC DNA]</scope>
    <source>
        <strain evidence="4 5">DSM 26424</strain>
    </source>
</reference>
<keyword evidence="5" id="KW-1185">Reference proteome</keyword>
<name>A0A1G8KTE7_9RHOB</name>
<organism evidence="4 5">
    <name type="scientific">Salipiger marinus</name>
    <dbReference type="NCBI Taxonomy" id="555512"/>
    <lineage>
        <taxon>Bacteria</taxon>
        <taxon>Pseudomonadati</taxon>
        <taxon>Pseudomonadota</taxon>
        <taxon>Alphaproteobacteria</taxon>
        <taxon>Rhodobacterales</taxon>
        <taxon>Roseobacteraceae</taxon>
        <taxon>Salipiger</taxon>
    </lineage>
</organism>
<keyword evidence="1" id="KW-0805">Transcription regulation</keyword>
<dbReference type="SUPFAM" id="SSF46689">
    <property type="entry name" value="Homeodomain-like"/>
    <property type="match status" value="2"/>
</dbReference>
<dbReference type="Gene3D" id="1.10.10.60">
    <property type="entry name" value="Homeodomain-like"/>
    <property type="match status" value="1"/>
</dbReference>
<dbReference type="SMART" id="SM00342">
    <property type="entry name" value="HTH_ARAC"/>
    <property type="match status" value="1"/>
</dbReference>